<gene>
    <name evidence="2" type="ORF">R0H02_25655</name>
</gene>
<keyword evidence="1" id="KW-0812">Transmembrane</keyword>
<reference evidence="2 3" key="1">
    <citation type="submission" date="2023-10" db="EMBL/GenBank/DDBJ databases">
        <title>Phytobacter spp. The emergence of a new genus of hospital-origin enterobacteria encoding carbapenemases in Argentina.</title>
        <authorList>
            <person name="Vay C."/>
            <person name="Almuzara M."/>
            <person name="Traglia G.M."/>
            <person name="Campos J."/>
        </authorList>
    </citation>
    <scope>NUCLEOTIDE SEQUENCE [LARGE SCALE GENOMIC DNA]</scope>
    <source>
        <strain evidence="2 3">CVMA36</strain>
    </source>
</reference>
<dbReference type="RefSeq" id="WP_271851156.1">
    <property type="nucleotide sequence ID" value="NZ_JAWJAC010000030.1"/>
</dbReference>
<evidence type="ECO:0000313" key="2">
    <source>
        <dbReference type="EMBL" id="MDV2865828.1"/>
    </source>
</evidence>
<protein>
    <recommendedName>
        <fullName evidence="4">ESPR domain-containing protein</fullName>
    </recommendedName>
</protein>
<accession>A0AB35RV28</accession>
<feature type="transmembrane region" description="Helical" evidence="1">
    <location>
        <begin position="32"/>
        <end position="50"/>
    </location>
</feature>
<keyword evidence="1" id="KW-0472">Membrane</keyword>
<comment type="caution">
    <text evidence="2">The sequence shown here is derived from an EMBL/GenBank/DDBJ whole genome shotgun (WGS) entry which is preliminary data.</text>
</comment>
<keyword evidence="1" id="KW-1133">Transmembrane helix</keyword>
<organism evidence="2 3">
    <name type="scientific">Phytobacter ursingii</name>
    <dbReference type="NCBI Taxonomy" id="1972431"/>
    <lineage>
        <taxon>Bacteria</taxon>
        <taxon>Pseudomonadati</taxon>
        <taxon>Pseudomonadota</taxon>
        <taxon>Gammaproteobacteria</taxon>
        <taxon>Enterobacterales</taxon>
        <taxon>Enterobacteriaceae</taxon>
        <taxon>Phytobacter</taxon>
    </lineage>
</organism>
<dbReference type="Proteomes" id="UP001286589">
    <property type="component" value="Unassembled WGS sequence"/>
</dbReference>
<name>A0AB35RV28_9ENTR</name>
<dbReference type="AlphaFoldDB" id="A0AB35RV28"/>
<proteinExistence type="predicted"/>
<keyword evidence="3" id="KW-1185">Reference proteome</keyword>
<sequence>MATAGSALSTRKGWAVASVFRKAREYIQLKNLARNGGLILVSLMVAHAAYATGTDLLSTQDSTVTGTFGHGSSL</sequence>
<dbReference type="EMBL" id="JAWJAC010000030">
    <property type="protein sequence ID" value="MDV2865828.1"/>
    <property type="molecule type" value="Genomic_DNA"/>
</dbReference>
<evidence type="ECO:0000256" key="1">
    <source>
        <dbReference type="SAM" id="Phobius"/>
    </source>
</evidence>
<evidence type="ECO:0008006" key="4">
    <source>
        <dbReference type="Google" id="ProtNLM"/>
    </source>
</evidence>
<evidence type="ECO:0000313" key="3">
    <source>
        <dbReference type="Proteomes" id="UP001286589"/>
    </source>
</evidence>